<dbReference type="KEGG" id="ncs:NCAS_0E03650"/>
<dbReference type="AlphaFoldDB" id="G0VG16"/>
<protein>
    <submittedName>
        <fullName evidence="2">Uncharacterized protein</fullName>
    </submittedName>
</protein>
<organism evidence="2 3">
    <name type="scientific">Naumovozyma castellii</name>
    <name type="common">Yeast</name>
    <name type="synonym">Saccharomyces castellii</name>
    <dbReference type="NCBI Taxonomy" id="27288"/>
    <lineage>
        <taxon>Eukaryota</taxon>
        <taxon>Fungi</taxon>
        <taxon>Dikarya</taxon>
        <taxon>Ascomycota</taxon>
        <taxon>Saccharomycotina</taxon>
        <taxon>Saccharomycetes</taxon>
        <taxon>Saccharomycetales</taxon>
        <taxon>Saccharomycetaceae</taxon>
        <taxon>Naumovozyma</taxon>
    </lineage>
</organism>
<dbReference type="GO" id="GO:1902600">
    <property type="term" value="P:proton transmembrane transport"/>
    <property type="evidence" value="ECO:0007669"/>
    <property type="project" value="EnsemblFungi"/>
</dbReference>
<dbReference type="InterPro" id="IPR018786">
    <property type="entry name" value="Mit_KHE1"/>
</dbReference>
<evidence type="ECO:0000256" key="1">
    <source>
        <dbReference type="SAM" id="Phobius"/>
    </source>
</evidence>
<proteinExistence type="predicted"/>
<dbReference type="OMA" id="PGFYLTY"/>
<keyword evidence="3" id="KW-1185">Reference proteome</keyword>
<keyword evidence="1" id="KW-1133">Transmembrane helix</keyword>
<feature type="transmembrane region" description="Helical" evidence="1">
    <location>
        <begin position="187"/>
        <end position="207"/>
    </location>
</feature>
<dbReference type="EMBL" id="HE576756">
    <property type="protein sequence ID" value="CCC70435.1"/>
    <property type="molecule type" value="Genomic_DNA"/>
</dbReference>
<dbReference type="FunCoup" id="G0VG16">
    <property type="interactions" value="11"/>
</dbReference>
<dbReference type="PANTHER" id="PTHR28062:SF1">
    <property type="entry name" value="TRANSMEMBRANE PROTEIN"/>
    <property type="match status" value="1"/>
</dbReference>
<dbReference type="HOGENOM" id="CLU_043838_0_1_1"/>
<dbReference type="PANTHER" id="PTHR28062">
    <property type="entry name" value="K+-H+ EXCHANGE-LIKE PROTEIN"/>
    <property type="match status" value="1"/>
</dbReference>
<dbReference type="Proteomes" id="UP000001640">
    <property type="component" value="Chromosome 5"/>
</dbReference>
<dbReference type="eggNOG" id="KOG4539">
    <property type="taxonomic scope" value="Eukaryota"/>
</dbReference>
<evidence type="ECO:0000313" key="3">
    <source>
        <dbReference type="Proteomes" id="UP000001640"/>
    </source>
</evidence>
<reference key="2">
    <citation type="submission" date="2011-08" db="EMBL/GenBank/DDBJ databases">
        <title>Genome sequence of Naumovozyma castellii.</title>
        <authorList>
            <person name="Gordon J.L."/>
            <person name="Armisen D."/>
            <person name="Proux-Wera E."/>
            <person name="OhEigeartaigh S.S."/>
            <person name="Byrne K.P."/>
            <person name="Wolfe K.H."/>
        </authorList>
    </citation>
    <scope>NUCLEOTIDE SEQUENCE</scope>
    <source>
        <strain>Type strain:CBS 4309</strain>
    </source>
</reference>
<dbReference type="OrthoDB" id="5562676at2759"/>
<sequence>MLKTQSARRIGFVGIRSLSTGKSTLTEYLQDPNKLIVIPITSRESFVYFKHSPTLLNKQSALIRGENYVSDKCAKLWKRMLTSPKKINKKIVSMVQVFLDNIHWQETSLKTIPGENHLLKRIRGQNEQKVTAKQYLNLTTNNENTLEKIRMEPISVYYPGGSIIGRDKVEMQMTRLYENGIQNHKKYMWYCLLGVPLTLPLVLIPIIPNVPGFYLTYRAYCNWKAYMGAKHLKSMLRNKDTVLQFKQLEGYDSVVARGASMDNIVSFLKIDEMSSHLNEAQRQETNKL</sequence>
<dbReference type="GeneID" id="96904064"/>
<dbReference type="InParanoid" id="G0VG16"/>
<evidence type="ECO:0000313" key="2">
    <source>
        <dbReference type="EMBL" id="CCC70435.1"/>
    </source>
</evidence>
<reference evidence="2 3" key="1">
    <citation type="journal article" date="2011" name="Proc. Natl. Acad. Sci. U.S.A.">
        <title>Evolutionary erosion of yeast sex chromosomes by mating-type switching accidents.</title>
        <authorList>
            <person name="Gordon J.L."/>
            <person name="Armisen D."/>
            <person name="Proux-Wera E."/>
            <person name="Oheigeartaigh S.S."/>
            <person name="Byrne K.P."/>
            <person name="Wolfe K.H."/>
        </authorList>
    </citation>
    <scope>NUCLEOTIDE SEQUENCE [LARGE SCALE GENOMIC DNA]</scope>
    <source>
        <strain evidence="3">ATCC 76901 / BCRC 22586 / CBS 4309 / NBRC 1992 / NRRL Y-12630</strain>
    </source>
</reference>
<name>G0VG16_NAUCA</name>
<keyword evidence="1" id="KW-0472">Membrane</keyword>
<gene>
    <name evidence="2" type="primary">NCAS0E03650</name>
    <name evidence="2" type="ordered locus">NCAS_0E03650</name>
</gene>
<keyword evidence="1" id="KW-0812">Transmembrane</keyword>
<dbReference type="GO" id="GO:0005743">
    <property type="term" value="C:mitochondrial inner membrane"/>
    <property type="evidence" value="ECO:0007669"/>
    <property type="project" value="EnsemblFungi"/>
</dbReference>
<dbReference type="GO" id="GO:0006813">
    <property type="term" value="P:potassium ion transport"/>
    <property type="evidence" value="ECO:0007669"/>
    <property type="project" value="EnsemblFungi"/>
</dbReference>
<accession>G0VG16</accession>
<dbReference type="Pfam" id="PF10173">
    <property type="entry name" value="Mit_KHE1"/>
    <property type="match status" value="1"/>
</dbReference>
<dbReference type="RefSeq" id="XP_003676792.1">
    <property type="nucleotide sequence ID" value="XM_003676744.1"/>
</dbReference>